<protein>
    <submittedName>
        <fullName evidence="1">Uncharacterized protein</fullName>
    </submittedName>
</protein>
<dbReference type="EMBL" id="NBNE01000199">
    <property type="protein sequence ID" value="OWZ21680.1"/>
    <property type="molecule type" value="Genomic_DNA"/>
</dbReference>
<dbReference type="OrthoDB" id="126472at2759"/>
<dbReference type="AlphaFoldDB" id="A0A225WXZ0"/>
<dbReference type="Proteomes" id="UP000198211">
    <property type="component" value="Unassembled WGS sequence"/>
</dbReference>
<gene>
    <name evidence="1" type="ORF">PHMEG_0003740</name>
</gene>
<sequence length="115" mass="12997">MGLDFVLDTMANIVNVLCIPSLRLYNAATKRLETDNQPATGWPVDMASCTCSCVYFYNYASYVHLLFAMQRSTVLNGKGEEVLSTAVERQSQTLMTLASRQQRLDDLDVLDLHWK</sequence>
<name>A0A225WXZ0_9STRA</name>
<accession>A0A225WXZ0</accession>
<proteinExistence type="predicted"/>
<evidence type="ECO:0000313" key="2">
    <source>
        <dbReference type="Proteomes" id="UP000198211"/>
    </source>
</evidence>
<reference evidence="2" key="1">
    <citation type="submission" date="2017-03" db="EMBL/GenBank/DDBJ databases">
        <title>Phytopthora megakarya and P. palmivora, two closely related causual agents of cacao black pod achieved similar genome size and gene model numbers by different mechanisms.</title>
        <authorList>
            <person name="Ali S."/>
            <person name="Shao J."/>
            <person name="Larry D.J."/>
            <person name="Kronmiller B."/>
            <person name="Shen D."/>
            <person name="Strem M.D."/>
            <person name="Melnick R.L."/>
            <person name="Guiltinan M.J."/>
            <person name="Tyler B.M."/>
            <person name="Meinhardt L.W."/>
            <person name="Bailey B.A."/>
        </authorList>
    </citation>
    <scope>NUCLEOTIDE SEQUENCE [LARGE SCALE GENOMIC DNA]</scope>
    <source>
        <strain evidence="2">zdho120</strain>
    </source>
</reference>
<organism evidence="1 2">
    <name type="scientific">Phytophthora megakarya</name>
    <dbReference type="NCBI Taxonomy" id="4795"/>
    <lineage>
        <taxon>Eukaryota</taxon>
        <taxon>Sar</taxon>
        <taxon>Stramenopiles</taxon>
        <taxon>Oomycota</taxon>
        <taxon>Peronosporomycetes</taxon>
        <taxon>Peronosporales</taxon>
        <taxon>Peronosporaceae</taxon>
        <taxon>Phytophthora</taxon>
    </lineage>
</organism>
<keyword evidence="2" id="KW-1185">Reference proteome</keyword>
<comment type="caution">
    <text evidence="1">The sequence shown here is derived from an EMBL/GenBank/DDBJ whole genome shotgun (WGS) entry which is preliminary data.</text>
</comment>
<evidence type="ECO:0000313" key="1">
    <source>
        <dbReference type="EMBL" id="OWZ21680.1"/>
    </source>
</evidence>